<dbReference type="EMBL" id="CP009122">
    <property type="protein sequence ID" value="AJA10022.1"/>
    <property type="molecule type" value="Genomic_DNA"/>
</dbReference>
<gene>
    <name evidence="1" type="ORF">SKP52_15720</name>
</gene>
<dbReference type="Proteomes" id="UP000030907">
    <property type="component" value="Chromosome"/>
</dbReference>
<evidence type="ECO:0000313" key="2">
    <source>
        <dbReference type="Proteomes" id="UP000030907"/>
    </source>
</evidence>
<reference evidence="1 2" key="1">
    <citation type="journal article" date="2015" name="Int. J. Syst. Evol. Microbiol.">
        <title>Description of Sphingopyxis fribergensis sp. nov. - a soil bacterium with the ability to degrade styrene and phenylacetic acid.</title>
        <authorList>
            <person name="Oelschlagel M."/>
            <person name="Ruckert C."/>
            <person name="Kalinowski J."/>
            <person name="Schmidt G."/>
            <person name="Schlomann M."/>
            <person name="Tischler D."/>
        </authorList>
    </citation>
    <scope>NUCLEOTIDE SEQUENCE [LARGE SCALE GENOMIC DNA]</scope>
    <source>
        <strain evidence="1 2">Kp5.2</strain>
    </source>
</reference>
<evidence type="ECO:0000313" key="1">
    <source>
        <dbReference type="EMBL" id="AJA10022.1"/>
    </source>
</evidence>
<proteinExistence type="predicted"/>
<dbReference type="AlphaFoldDB" id="A0A0A7PPZ7"/>
<dbReference type="HOGENOM" id="CLU_1853931_0_0_5"/>
<protein>
    <submittedName>
        <fullName evidence="1">Uncharacterized protein</fullName>
    </submittedName>
</protein>
<organism evidence="1 2">
    <name type="scientific">Sphingopyxis fribergensis</name>
    <dbReference type="NCBI Taxonomy" id="1515612"/>
    <lineage>
        <taxon>Bacteria</taxon>
        <taxon>Pseudomonadati</taxon>
        <taxon>Pseudomonadota</taxon>
        <taxon>Alphaproteobacteria</taxon>
        <taxon>Sphingomonadales</taxon>
        <taxon>Sphingomonadaceae</taxon>
        <taxon>Sphingopyxis</taxon>
    </lineage>
</organism>
<accession>A0A0A7PPZ7</accession>
<dbReference type="STRING" id="1515612.SKP52_15720"/>
<name>A0A0A7PPZ7_9SPHN</name>
<dbReference type="KEGG" id="sphk:SKP52_15720"/>
<dbReference type="RefSeq" id="WP_039576204.1">
    <property type="nucleotide sequence ID" value="NZ_CP009122.1"/>
</dbReference>
<keyword evidence="2" id="KW-1185">Reference proteome</keyword>
<sequence>MSALMEMFTATPQLGEDEKRRALKTLANDTWEERYQLSLEIDELNHEAHAKALRCFRLRGTDCKFDAAVAGGAQVLIAYQAMDLIDRYVRFPIATKGGRASRRSNLRKWRAMTRYCPPAVKEWEAREPKWLAALEAGA</sequence>